<dbReference type="Pfam" id="PF00106">
    <property type="entry name" value="adh_short"/>
    <property type="match status" value="1"/>
</dbReference>
<organism evidence="4 5">
    <name type="scientific">Virgibacillus sediminis</name>
    <dbReference type="NCBI Taxonomy" id="202260"/>
    <lineage>
        <taxon>Bacteria</taxon>
        <taxon>Bacillati</taxon>
        <taxon>Bacillota</taxon>
        <taxon>Bacilli</taxon>
        <taxon>Bacillales</taxon>
        <taxon>Bacillaceae</taxon>
        <taxon>Virgibacillus</taxon>
    </lineage>
</organism>
<sequence>MQNRLRGKKVLITGASSGLGAAIAWKLAEHGAVPIMAARSADKLERMAESMNKELGAVSHFYPVDLVDREKGKEVLEAIVNSHPTLEGLINNAGIGSFQLMEDMEMEEAEYMVELNVLSLMRVTKSLLPHFQSLGKGHIINIASQAGKIATPKSAVYAASKHAVLGYTNALRLELKDQGIHVTAVNPGPVSTGFFKTADPDGSYVKSVQRYMLEPSKVADKIIKHLFTNKREINMPWWMEVGSRFYHQFPGTMETLLKEQFNKK</sequence>
<dbReference type="PRINTS" id="PR00080">
    <property type="entry name" value="SDRFAMILY"/>
</dbReference>
<evidence type="ECO:0000256" key="2">
    <source>
        <dbReference type="ARBA" id="ARBA00023002"/>
    </source>
</evidence>
<dbReference type="InterPro" id="IPR020904">
    <property type="entry name" value="Sc_DH/Rdtase_CS"/>
</dbReference>
<keyword evidence="5" id="KW-1185">Reference proteome</keyword>
<accession>A0ABV7A5Y0</accession>
<protein>
    <submittedName>
        <fullName evidence="4">SDR family NAD(P)-dependent oxidoreductase</fullName>
        <ecNumber evidence="4">1.-.-.-</ecNumber>
    </submittedName>
</protein>
<evidence type="ECO:0000256" key="1">
    <source>
        <dbReference type="ARBA" id="ARBA00006484"/>
    </source>
</evidence>
<dbReference type="PROSITE" id="PS00061">
    <property type="entry name" value="ADH_SHORT"/>
    <property type="match status" value="1"/>
</dbReference>
<dbReference type="RefSeq" id="WP_390304987.1">
    <property type="nucleotide sequence ID" value="NZ_JBHRRZ010000014.1"/>
</dbReference>
<comment type="caution">
    <text evidence="4">The sequence shown here is derived from an EMBL/GenBank/DDBJ whole genome shotgun (WGS) entry which is preliminary data.</text>
</comment>
<dbReference type="Proteomes" id="UP001595387">
    <property type="component" value="Unassembled WGS sequence"/>
</dbReference>
<keyword evidence="2 4" id="KW-0560">Oxidoreductase</keyword>
<proteinExistence type="inferred from homology"/>
<evidence type="ECO:0000256" key="3">
    <source>
        <dbReference type="RuleBase" id="RU000363"/>
    </source>
</evidence>
<dbReference type="PANTHER" id="PTHR44196:SF1">
    <property type="entry name" value="DEHYDROGENASE_REDUCTASE SDR FAMILY MEMBER 7B"/>
    <property type="match status" value="1"/>
</dbReference>
<dbReference type="PIRSF" id="PIRSF000126">
    <property type="entry name" value="11-beta-HSD1"/>
    <property type="match status" value="1"/>
</dbReference>
<comment type="similarity">
    <text evidence="1 3">Belongs to the short-chain dehydrogenases/reductases (SDR) family.</text>
</comment>
<dbReference type="EMBL" id="JBHRRZ010000014">
    <property type="protein sequence ID" value="MFC2948244.1"/>
    <property type="molecule type" value="Genomic_DNA"/>
</dbReference>
<dbReference type="InterPro" id="IPR002347">
    <property type="entry name" value="SDR_fam"/>
</dbReference>
<dbReference type="GO" id="GO:0016491">
    <property type="term" value="F:oxidoreductase activity"/>
    <property type="evidence" value="ECO:0007669"/>
    <property type="project" value="UniProtKB-KW"/>
</dbReference>
<evidence type="ECO:0000313" key="4">
    <source>
        <dbReference type="EMBL" id="MFC2948244.1"/>
    </source>
</evidence>
<dbReference type="InterPro" id="IPR036291">
    <property type="entry name" value="NAD(P)-bd_dom_sf"/>
</dbReference>
<dbReference type="PANTHER" id="PTHR44196">
    <property type="entry name" value="DEHYDROGENASE/REDUCTASE SDR FAMILY MEMBER 7B"/>
    <property type="match status" value="1"/>
</dbReference>
<gene>
    <name evidence="4" type="ORF">ACFODW_07825</name>
</gene>
<dbReference type="PRINTS" id="PR00081">
    <property type="entry name" value="GDHRDH"/>
</dbReference>
<dbReference type="Gene3D" id="3.40.50.720">
    <property type="entry name" value="NAD(P)-binding Rossmann-like Domain"/>
    <property type="match status" value="1"/>
</dbReference>
<name>A0ABV7A5Y0_9BACI</name>
<reference evidence="5" key="1">
    <citation type="journal article" date="2019" name="Int. J. Syst. Evol. Microbiol.">
        <title>The Global Catalogue of Microorganisms (GCM) 10K type strain sequencing project: providing services to taxonomists for standard genome sequencing and annotation.</title>
        <authorList>
            <consortium name="The Broad Institute Genomics Platform"/>
            <consortium name="The Broad Institute Genome Sequencing Center for Infectious Disease"/>
            <person name="Wu L."/>
            <person name="Ma J."/>
        </authorList>
    </citation>
    <scope>NUCLEOTIDE SEQUENCE [LARGE SCALE GENOMIC DNA]</scope>
    <source>
        <strain evidence="5">KCTC 13193</strain>
    </source>
</reference>
<evidence type="ECO:0000313" key="5">
    <source>
        <dbReference type="Proteomes" id="UP001595387"/>
    </source>
</evidence>
<dbReference type="SUPFAM" id="SSF51735">
    <property type="entry name" value="NAD(P)-binding Rossmann-fold domains"/>
    <property type="match status" value="1"/>
</dbReference>
<dbReference type="EC" id="1.-.-.-" evidence="4"/>